<organism evidence="13 14">
    <name type="scientific">Marmota monax</name>
    <name type="common">Woodchuck</name>
    <dbReference type="NCBI Taxonomy" id="9995"/>
    <lineage>
        <taxon>Eukaryota</taxon>
        <taxon>Metazoa</taxon>
        <taxon>Chordata</taxon>
        <taxon>Craniata</taxon>
        <taxon>Vertebrata</taxon>
        <taxon>Euteleostomi</taxon>
        <taxon>Mammalia</taxon>
        <taxon>Eutheria</taxon>
        <taxon>Euarchontoglires</taxon>
        <taxon>Glires</taxon>
        <taxon>Rodentia</taxon>
        <taxon>Sciuromorpha</taxon>
        <taxon>Sciuridae</taxon>
        <taxon>Xerinae</taxon>
        <taxon>Marmotini</taxon>
        <taxon>Marmota</taxon>
    </lineage>
</organism>
<dbReference type="InterPro" id="IPR009057">
    <property type="entry name" value="Homeodomain-like_sf"/>
</dbReference>
<keyword evidence="5" id="KW-0805">Transcription regulation</keyword>
<reference evidence="13" key="1">
    <citation type="submission" date="2019-04" db="EMBL/GenBank/DDBJ databases">
        <authorList>
            <person name="Alioto T."/>
            <person name="Alioto T."/>
        </authorList>
    </citation>
    <scope>NUCLEOTIDE SEQUENCE [LARGE SCALE GENOMIC DNA]</scope>
</reference>
<dbReference type="EMBL" id="CABDUW010000454">
    <property type="protein sequence ID" value="VTJ69286.1"/>
    <property type="molecule type" value="Genomic_DNA"/>
</dbReference>
<evidence type="ECO:0000256" key="5">
    <source>
        <dbReference type="ARBA" id="ARBA00023015"/>
    </source>
</evidence>
<name>A0A5E4BJ84_MARMO</name>
<dbReference type="GO" id="GO:0060173">
    <property type="term" value="P:limb development"/>
    <property type="evidence" value="ECO:0007669"/>
    <property type="project" value="UniProtKB-ARBA"/>
</dbReference>
<dbReference type="GO" id="GO:0000981">
    <property type="term" value="F:DNA-binding transcription factor activity, RNA polymerase II-specific"/>
    <property type="evidence" value="ECO:0007669"/>
    <property type="project" value="InterPro"/>
</dbReference>
<protein>
    <recommendedName>
        <fullName evidence="12">Homeobox domain-containing protein</fullName>
    </recommendedName>
</protein>
<feature type="DNA-binding region" description="Homeobox" evidence="10">
    <location>
        <begin position="227"/>
        <end position="286"/>
    </location>
</feature>
<comment type="caution">
    <text evidence="13">The sequence shown here is derived from an EMBL/GenBank/DDBJ whole genome shotgun (WGS) entry which is preliminary data.</text>
</comment>
<dbReference type="FunFam" id="1.10.10.60:FF:000130">
    <property type="entry name" value="Homeobox protein Hox-D12"/>
    <property type="match status" value="1"/>
</dbReference>
<comment type="function">
    <text evidence="1">Sequence-specific transcription factor which is part of a developmental regulatory system that provides cells with specific positional identities on the anterior-posterior axis.</text>
</comment>
<evidence type="ECO:0000256" key="3">
    <source>
        <dbReference type="ARBA" id="ARBA00006317"/>
    </source>
</evidence>
<dbReference type="InterPro" id="IPR017970">
    <property type="entry name" value="Homeobox_CS"/>
</dbReference>
<evidence type="ECO:0000256" key="10">
    <source>
        <dbReference type="PROSITE-ProRule" id="PRU00108"/>
    </source>
</evidence>
<evidence type="ECO:0000256" key="7">
    <source>
        <dbReference type="ARBA" id="ARBA00023155"/>
    </source>
</evidence>
<dbReference type="Proteomes" id="UP000335636">
    <property type="component" value="Unassembled WGS sequence"/>
</dbReference>
<sequence length="295" mass="31642">MCERSLYRAGYVGSLLNLQSPDSFYFSNLRPNGGQLAALPPISYPRGALPWAATPASCAPAQPASATAFGGFSQSYLAGSGPLGLQPPGAKDGPEEQVKFYTPEAASGLEERGRTRQPFVPESSLAPTAAALKAAKYDYAGMSRVAPGSATLLQGAPCAASFKEDTKGPLNLNMTMQAAGVASCLRPSLPDGGGEPPRAGDRLGAGRADLGWGCVAGLPWGSAPGRARKKRKPYTKQQIAELENEFLVNEFINRQKRKELSNRLNLSDQQVKIWFQNRRMKKKRVVLREQALALY</sequence>
<dbReference type="CDD" id="cd00086">
    <property type="entry name" value="homeodomain"/>
    <property type="match status" value="1"/>
</dbReference>
<dbReference type="Gene3D" id="1.10.10.60">
    <property type="entry name" value="Homeodomain-like"/>
    <property type="match status" value="1"/>
</dbReference>
<evidence type="ECO:0000313" key="14">
    <source>
        <dbReference type="Proteomes" id="UP000335636"/>
    </source>
</evidence>
<dbReference type="Pfam" id="PF00046">
    <property type="entry name" value="Homeodomain"/>
    <property type="match status" value="1"/>
</dbReference>
<keyword evidence="7 10" id="KW-0371">Homeobox</keyword>
<dbReference type="AlphaFoldDB" id="A0A5E4BJ84"/>
<dbReference type="PANTHER" id="PTHR46440:SF1">
    <property type="entry name" value="HOMEOBOX PROTEIN HOX-D12"/>
    <property type="match status" value="1"/>
</dbReference>
<dbReference type="PANTHER" id="PTHR46440">
    <property type="entry name" value="HOMEOBOX PROTEIN HOX-D12-RELATED"/>
    <property type="match status" value="1"/>
</dbReference>
<comment type="subcellular location">
    <subcellularLocation>
        <location evidence="2 10 11">Nucleus</location>
    </subcellularLocation>
</comment>
<dbReference type="GO" id="GO:1990837">
    <property type="term" value="F:sequence-specific double-stranded DNA binding"/>
    <property type="evidence" value="ECO:0007669"/>
    <property type="project" value="TreeGrafter"/>
</dbReference>
<accession>A0A5E4BJ84</accession>
<evidence type="ECO:0000256" key="9">
    <source>
        <dbReference type="ARBA" id="ARBA00023242"/>
    </source>
</evidence>
<gene>
    <name evidence="13" type="ORF">MONAX_5E026017</name>
</gene>
<comment type="similarity">
    <text evidence="3">Belongs to the Abd-B homeobox family.</text>
</comment>
<evidence type="ECO:0000313" key="13">
    <source>
        <dbReference type="EMBL" id="VTJ69286.1"/>
    </source>
</evidence>
<evidence type="ECO:0000259" key="12">
    <source>
        <dbReference type="PROSITE" id="PS50071"/>
    </source>
</evidence>
<feature type="domain" description="Homeobox" evidence="12">
    <location>
        <begin position="225"/>
        <end position="285"/>
    </location>
</feature>
<dbReference type="SUPFAM" id="SSF46689">
    <property type="entry name" value="Homeodomain-like"/>
    <property type="match status" value="1"/>
</dbReference>
<keyword evidence="6 10" id="KW-0238">DNA-binding</keyword>
<dbReference type="InterPro" id="IPR020479">
    <property type="entry name" value="HD_metazoa"/>
</dbReference>
<dbReference type="InterPro" id="IPR001356">
    <property type="entry name" value="HD"/>
</dbReference>
<keyword evidence="4" id="KW-0217">Developmental protein</keyword>
<dbReference type="PROSITE" id="PS50071">
    <property type="entry name" value="HOMEOBOX_2"/>
    <property type="match status" value="1"/>
</dbReference>
<evidence type="ECO:0000256" key="4">
    <source>
        <dbReference type="ARBA" id="ARBA00022473"/>
    </source>
</evidence>
<evidence type="ECO:0000256" key="1">
    <source>
        <dbReference type="ARBA" id="ARBA00003263"/>
    </source>
</evidence>
<keyword evidence="9 10" id="KW-0539">Nucleus</keyword>
<keyword evidence="8" id="KW-0804">Transcription</keyword>
<dbReference type="SMART" id="SM00389">
    <property type="entry name" value="HOX"/>
    <property type="match status" value="1"/>
</dbReference>
<proteinExistence type="inferred from homology"/>
<dbReference type="PROSITE" id="PS00027">
    <property type="entry name" value="HOMEOBOX_1"/>
    <property type="match status" value="1"/>
</dbReference>
<evidence type="ECO:0000256" key="2">
    <source>
        <dbReference type="ARBA" id="ARBA00004123"/>
    </source>
</evidence>
<evidence type="ECO:0000256" key="8">
    <source>
        <dbReference type="ARBA" id="ARBA00023163"/>
    </source>
</evidence>
<dbReference type="PRINTS" id="PR00024">
    <property type="entry name" value="HOMEOBOX"/>
</dbReference>
<dbReference type="GO" id="GO:0005634">
    <property type="term" value="C:nucleus"/>
    <property type="evidence" value="ECO:0007669"/>
    <property type="project" value="UniProtKB-SubCell"/>
</dbReference>
<keyword evidence="14" id="KW-1185">Reference proteome</keyword>
<evidence type="ECO:0000256" key="6">
    <source>
        <dbReference type="ARBA" id="ARBA00023125"/>
    </source>
</evidence>
<evidence type="ECO:0000256" key="11">
    <source>
        <dbReference type="RuleBase" id="RU000682"/>
    </source>
</evidence>